<evidence type="ECO:0000256" key="3">
    <source>
        <dbReference type="ARBA" id="ARBA00022989"/>
    </source>
</evidence>
<dbReference type="Gene3D" id="3.90.226.10">
    <property type="entry name" value="2-enoyl-CoA Hydratase, Chain A, domain 1"/>
    <property type="match status" value="1"/>
</dbReference>
<dbReference type="InterPro" id="IPR012340">
    <property type="entry name" value="NA-bd_OB-fold"/>
</dbReference>
<feature type="transmembrane region" description="Helical" evidence="5">
    <location>
        <begin position="340"/>
        <end position="362"/>
    </location>
</feature>
<dbReference type="InterPro" id="IPR056739">
    <property type="entry name" value="NfeD_membrane"/>
</dbReference>
<dbReference type="InterPro" id="IPR002810">
    <property type="entry name" value="NfeD-like_C"/>
</dbReference>
<dbReference type="Pfam" id="PF01957">
    <property type="entry name" value="NfeD"/>
    <property type="match status" value="1"/>
</dbReference>
<dbReference type="Pfam" id="PF25145">
    <property type="entry name" value="NfeD1b_N"/>
    <property type="match status" value="1"/>
</dbReference>
<dbReference type="EMBL" id="JBAJEX010000012">
    <property type="protein sequence ID" value="MEO1767890.1"/>
    <property type="molecule type" value="Genomic_DNA"/>
</dbReference>
<keyword evidence="6" id="KW-0732">Signal</keyword>
<name>A0ABV0EGU5_9BURK</name>
<evidence type="ECO:0000256" key="4">
    <source>
        <dbReference type="ARBA" id="ARBA00023136"/>
    </source>
</evidence>
<feature type="transmembrane region" description="Helical" evidence="5">
    <location>
        <begin position="315"/>
        <end position="334"/>
    </location>
</feature>
<comment type="caution">
    <text evidence="10">The sequence shown here is derived from an EMBL/GenBank/DDBJ whole genome shotgun (WGS) entry which is preliminary data.</text>
</comment>
<protein>
    <submittedName>
        <fullName evidence="10">Nodulation protein NfeD</fullName>
    </submittedName>
</protein>
<feature type="transmembrane region" description="Helical" evidence="5">
    <location>
        <begin position="267"/>
        <end position="285"/>
    </location>
</feature>
<evidence type="ECO:0000256" key="5">
    <source>
        <dbReference type="SAM" id="Phobius"/>
    </source>
</evidence>
<feature type="transmembrane region" description="Helical" evidence="5">
    <location>
        <begin position="238"/>
        <end position="260"/>
    </location>
</feature>
<dbReference type="InterPro" id="IPR052165">
    <property type="entry name" value="Membrane_assoc_protease"/>
</dbReference>
<keyword evidence="4 5" id="KW-0472">Membrane</keyword>
<evidence type="ECO:0000256" key="1">
    <source>
        <dbReference type="ARBA" id="ARBA00004141"/>
    </source>
</evidence>
<evidence type="ECO:0000313" key="10">
    <source>
        <dbReference type="EMBL" id="MEO1767890.1"/>
    </source>
</evidence>
<dbReference type="Proteomes" id="UP001482231">
    <property type="component" value="Unassembled WGS sequence"/>
</dbReference>
<feature type="signal peptide" evidence="6">
    <location>
        <begin position="1"/>
        <end position="17"/>
    </location>
</feature>
<dbReference type="RefSeq" id="WP_347309002.1">
    <property type="nucleotide sequence ID" value="NZ_JBAJEX010000012.1"/>
</dbReference>
<dbReference type="PANTHER" id="PTHR33507:SF4">
    <property type="entry name" value="NODULATION COMPETITIVENESS PROTEIN NFED"/>
    <property type="match status" value="1"/>
</dbReference>
<comment type="subcellular location">
    <subcellularLocation>
        <location evidence="1">Membrane</location>
        <topology evidence="1">Multi-pass membrane protein</topology>
    </subcellularLocation>
</comment>
<dbReference type="SUPFAM" id="SSF52096">
    <property type="entry name" value="ClpP/crotonase"/>
    <property type="match status" value="1"/>
</dbReference>
<feature type="domain" description="NfeD-like C-terminal" evidence="7">
    <location>
        <begin position="378"/>
        <end position="431"/>
    </location>
</feature>
<keyword evidence="3 5" id="KW-1133">Transmembrane helix</keyword>
<evidence type="ECO:0000259" key="8">
    <source>
        <dbReference type="Pfam" id="PF24961"/>
    </source>
</evidence>
<dbReference type="CDD" id="cd07020">
    <property type="entry name" value="Clp_protease_NfeD_1"/>
    <property type="match status" value="1"/>
</dbReference>
<evidence type="ECO:0000259" key="9">
    <source>
        <dbReference type="Pfam" id="PF25145"/>
    </source>
</evidence>
<feature type="domain" description="NfeD1b N-terminal" evidence="9">
    <location>
        <begin position="21"/>
        <end position="204"/>
    </location>
</feature>
<evidence type="ECO:0000256" key="2">
    <source>
        <dbReference type="ARBA" id="ARBA00022692"/>
    </source>
</evidence>
<evidence type="ECO:0000313" key="11">
    <source>
        <dbReference type="Proteomes" id="UP001482231"/>
    </source>
</evidence>
<dbReference type="InterPro" id="IPR029045">
    <property type="entry name" value="ClpP/crotonase-like_dom_sf"/>
</dbReference>
<gene>
    <name evidence="10" type="ORF">V6E02_11780</name>
</gene>
<keyword evidence="11" id="KW-1185">Reference proteome</keyword>
<dbReference type="SUPFAM" id="SSF141322">
    <property type="entry name" value="NfeD domain-like"/>
    <property type="match status" value="1"/>
</dbReference>
<proteinExistence type="predicted"/>
<reference evidence="10 11" key="1">
    <citation type="submission" date="2024-02" db="EMBL/GenBank/DDBJ databases">
        <title>New thermophilic sulfur-oxidizing bacteria from a hot springs of the Uzon caldera (Kamchatka, Russia).</title>
        <authorList>
            <person name="Dukat A.M."/>
            <person name="Elcheninov A.G."/>
            <person name="Frolov E.N."/>
        </authorList>
    </citation>
    <scope>NUCLEOTIDE SEQUENCE [LARGE SCALE GENOMIC DNA]</scope>
    <source>
        <strain evidence="10 11">AK1</strain>
    </source>
</reference>
<feature type="domain" description="NfeD integral membrane" evidence="8">
    <location>
        <begin position="247"/>
        <end position="361"/>
    </location>
</feature>
<sequence length="434" mass="45599">MRLILLLSLLLPLPAAAAPRVVVLGVDGAISPASADYVVRGIKHAEEVGAEAVVLRLDTPGGLDSAMRDIIRKMLASRVPVIVWVGPAGARAASAGTYILYAAHVAAMAPATNLGAATPVAIGGAQPPGQPGKEKDAKPVESSPMAKKQVHDAAAYIRGLAQLRGRNAEWAERAVREAVSLSAEEALKEKVIDLIATDLPALLAAVDGRTVKLGQDERRLAIRGALLDTREPDWRTRFLAVITDPGVAYILLLIGMYGLFFEFSNPGLGVAGVAGAICLLLALFAFQLLPISYAGLALILLGVGLIIAEVFVPSFGVLGLGGIVAFVAGSVMLMDREVTGSAVPLSLIVAFTVATAAFILVVGRMALSSRRKPVVTGREELVGAEGEVVEVEDGITWVRVHGELWQARSDRPLAPRQRVRVRAVEGLTLQVQSI</sequence>
<evidence type="ECO:0000256" key="6">
    <source>
        <dbReference type="SAM" id="SignalP"/>
    </source>
</evidence>
<evidence type="ECO:0000259" key="7">
    <source>
        <dbReference type="Pfam" id="PF01957"/>
    </source>
</evidence>
<organism evidence="10 11">
    <name type="scientific">Thiobacter aerophilum</name>
    <dbReference type="NCBI Taxonomy" id="3121275"/>
    <lineage>
        <taxon>Bacteria</taxon>
        <taxon>Pseudomonadati</taxon>
        <taxon>Pseudomonadota</taxon>
        <taxon>Betaproteobacteria</taxon>
        <taxon>Burkholderiales</taxon>
        <taxon>Thiobacteraceae</taxon>
        <taxon>Thiobacter</taxon>
    </lineage>
</organism>
<dbReference type="InterPro" id="IPR056738">
    <property type="entry name" value="NfeD1b_N"/>
</dbReference>
<keyword evidence="2 5" id="KW-0812">Transmembrane</keyword>
<accession>A0ABV0EGU5</accession>
<dbReference type="Gene3D" id="2.40.50.140">
    <property type="entry name" value="Nucleic acid-binding proteins"/>
    <property type="match status" value="1"/>
</dbReference>
<dbReference type="Pfam" id="PF24961">
    <property type="entry name" value="NfeD_membrane"/>
    <property type="match status" value="1"/>
</dbReference>
<dbReference type="PANTHER" id="PTHR33507">
    <property type="entry name" value="INNER MEMBRANE PROTEIN YBBJ"/>
    <property type="match status" value="1"/>
</dbReference>
<feature type="chain" id="PRO_5045138340" evidence="6">
    <location>
        <begin position="18"/>
        <end position="434"/>
    </location>
</feature>